<dbReference type="InterPro" id="IPR005467">
    <property type="entry name" value="His_kinase_dom"/>
</dbReference>
<dbReference type="PANTHER" id="PTHR34220:SF7">
    <property type="entry name" value="SENSOR HISTIDINE KINASE YPDA"/>
    <property type="match status" value="1"/>
</dbReference>
<evidence type="ECO:0000256" key="1">
    <source>
        <dbReference type="ARBA" id="ARBA00000085"/>
    </source>
</evidence>
<dbReference type="GO" id="GO:0005524">
    <property type="term" value="F:ATP binding"/>
    <property type="evidence" value="ECO:0007669"/>
    <property type="project" value="UniProtKB-KW"/>
</dbReference>
<evidence type="ECO:0000256" key="2">
    <source>
        <dbReference type="ARBA" id="ARBA00004651"/>
    </source>
</evidence>
<dbReference type="InterPro" id="IPR003594">
    <property type="entry name" value="HATPase_dom"/>
</dbReference>
<protein>
    <recommendedName>
        <fullName evidence="3">histidine kinase</fullName>
        <ecNumber evidence="3">2.7.13.3</ecNumber>
    </recommendedName>
</protein>
<evidence type="ECO:0000256" key="14">
    <source>
        <dbReference type="SAM" id="Phobius"/>
    </source>
</evidence>
<feature type="domain" description="HAMP" evidence="16">
    <location>
        <begin position="335"/>
        <end position="388"/>
    </location>
</feature>
<dbReference type="InterPro" id="IPR050640">
    <property type="entry name" value="Bact_2-comp_sensor_kinase"/>
</dbReference>
<organism evidence="17 18">
    <name type="scientific">Paenibacillus taichungensis</name>
    <dbReference type="NCBI Taxonomy" id="484184"/>
    <lineage>
        <taxon>Bacteria</taxon>
        <taxon>Bacillati</taxon>
        <taxon>Bacillota</taxon>
        <taxon>Bacilli</taxon>
        <taxon>Bacillales</taxon>
        <taxon>Paenibacillaceae</taxon>
        <taxon>Paenibacillus</taxon>
    </lineage>
</organism>
<evidence type="ECO:0000256" key="7">
    <source>
        <dbReference type="ARBA" id="ARBA00022692"/>
    </source>
</evidence>
<dbReference type="PROSITE" id="PS50885">
    <property type="entry name" value="HAMP"/>
    <property type="match status" value="1"/>
</dbReference>
<keyword evidence="5" id="KW-0597">Phosphoprotein</keyword>
<dbReference type="Gene3D" id="3.30.565.10">
    <property type="entry name" value="Histidine kinase-like ATPase, C-terminal domain"/>
    <property type="match status" value="1"/>
</dbReference>
<dbReference type="InterPro" id="IPR004358">
    <property type="entry name" value="Sig_transdc_His_kin-like_C"/>
</dbReference>
<feature type="domain" description="Histidine kinase" evidence="15">
    <location>
        <begin position="498"/>
        <end position="598"/>
    </location>
</feature>
<dbReference type="EMBL" id="QEVW01000005">
    <property type="protein sequence ID" value="RAW17170.1"/>
    <property type="molecule type" value="Genomic_DNA"/>
</dbReference>
<dbReference type="Proteomes" id="UP000250642">
    <property type="component" value="Unassembled WGS sequence"/>
</dbReference>
<evidence type="ECO:0000256" key="11">
    <source>
        <dbReference type="ARBA" id="ARBA00022989"/>
    </source>
</evidence>
<feature type="transmembrane region" description="Helical" evidence="14">
    <location>
        <begin position="37"/>
        <end position="57"/>
    </location>
</feature>
<dbReference type="InterPro" id="IPR010559">
    <property type="entry name" value="Sig_transdc_His_kin_internal"/>
</dbReference>
<dbReference type="PRINTS" id="PR00344">
    <property type="entry name" value="BCTRLSENSOR"/>
</dbReference>
<keyword evidence="8" id="KW-0547">Nucleotide-binding</keyword>
<evidence type="ECO:0000256" key="3">
    <source>
        <dbReference type="ARBA" id="ARBA00012438"/>
    </source>
</evidence>
<keyword evidence="10" id="KW-0067">ATP-binding</keyword>
<keyword evidence="13 14" id="KW-0472">Membrane</keyword>
<evidence type="ECO:0000256" key="10">
    <source>
        <dbReference type="ARBA" id="ARBA00022840"/>
    </source>
</evidence>
<dbReference type="Pfam" id="PF02518">
    <property type="entry name" value="HATPase_c"/>
    <property type="match status" value="1"/>
</dbReference>
<accession>A0A329QXK2</accession>
<evidence type="ECO:0000313" key="17">
    <source>
        <dbReference type="EMBL" id="RAW17170.1"/>
    </source>
</evidence>
<comment type="subcellular location">
    <subcellularLocation>
        <location evidence="2">Cell membrane</location>
        <topology evidence="2">Multi-pass membrane protein</topology>
    </subcellularLocation>
</comment>
<keyword evidence="9 17" id="KW-0418">Kinase</keyword>
<dbReference type="InterPro" id="IPR036890">
    <property type="entry name" value="HATPase_C_sf"/>
</dbReference>
<evidence type="ECO:0000313" key="18">
    <source>
        <dbReference type="Proteomes" id="UP000250642"/>
    </source>
</evidence>
<dbReference type="Gene3D" id="3.30.450.20">
    <property type="entry name" value="PAS domain"/>
    <property type="match status" value="1"/>
</dbReference>
<keyword evidence="12" id="KW-0902">Two-component regulatory system</keyword>
<sequence>MMNCATNNQSREGYLMRQFYRKYIYMPFVNLSFRSKLFMVFVLVTIIPMMLLVYFSYELTKTKLTEQIYINMTNSTAQITKNLENKLDSYEHISASIYLDNRLANYLTNEYQDDPSYLDVYNYIGNRIDTVMAAYPDFDSAFIYSDNPSLPKDNYYIRPITPEVQNTELFHKLQQSYGNIIHLSSPQTENGPAMFTLARLLNNNSNQYPYGMLVFQISESVIYSLMEKEAGGKDIFIINDKGIILSSADKQLINTSLPELLHQNFDETSSGRFDTTYQGVKALAVYNTLKNGWKTVSIFPYDSIIKDAKSLSQLIIKISLGFIGVALLLIYITASLFSKRIRTLIRMIRRIERGDFNPTHEEQMGNDEIGQLHFAFEQMTTRLKSLVTEVYQKELQSKEAELDLLQAQINPHFLYNTLGSISSLAVKHQDPQIQDMVLHLAKFYRISLNKGKSILTINEELKLTQSYNAIQLIRFKGKLNIIYTIDQSILPYSTVKLALQPFVENAVIHALWNQDRPLNIHIKGVIENNSIILSVIDDGMGMRRKTLQSLFEEKEGRGYGISNVDRRIKLKFGEYYGVKVYSKLGMGTTVQIRLPQKEIT</sequence>
<gene>
    <name evidence="17" type="ORF">DC345_08740</name>
</gene>
<dbReference type="PROSITE" id="PS50109">
    <property type="entry name" value="HIS_KIN"/>
    <property type="match status" value="1"/>
</dbReference>
<keyword evidence="11 14" id="KW-1133">Transmembrane helix</keyword>
<dbReference type="SUPFAM" id="SSF55874">
    <property type="entry name" value="ATPase domain of HSP90 chaperone/DNA topoisomerase II/histidine kinase"/>
    <property type="match status" value="1"/>
</dbReference>
<evidence type="ECO:0000256" key="12">
    <source>
        <dbReference type="ARBA" id="ARBA00023012"/>
    </source>
</evidence>
<dbReference type="CDD" id="cd06225">
    <property type="entry name" value="HAMP"/>
    <property type="match status" value="1"/>
</dbReference>
<keyword evidence="4" id="KW-1003">Cell membrane</keyword>
<dbReference type="InterPro" id="IPR033479">
    <property type="entry name" value="dCache_1"/>
</dbReference>
<dbReference type="GO" id="GO:0000155">
    <property type="term" value="F:phosphorelay sensor kinase activity"/>
    <property type="evidence" value="ECO:0007669"/>
    <property type="project" value="InterPro"/>
</dbReference>
<reference evidence="17 18" key="1">
    <citation type="submission" date="2018-04" db="EMBL/GenBank/DDBJ databases">
        <title>Paenibacillus taichungensis Genome sequencing and assembly.</title>
        <authorList>
            <person name="Xu J."/>
            <person name="Rensing C."/>
            <person name="Mazhar H.S."/>
        </authorList>
    </citation>
    <scope>NUCLEOTIDE SEQUENCE [LARGE SCALE GENOMIC DNA]</scope>
    <source>
        <strain evidence="17 18">NC1</strain>
    </source>
</reference>
<dbReference type="InterPro" id="IPR003660">
    <property type="entry name" value="HAMP_dom"/>
</dbReference>
<dbReference type="GO" id="GO:0005886">
    <property type="term" value="C:plasma membrane"/>
    <property type="evidence" value="ECO:0007669"/>
    <property type="project" value="UniProtKB-SubCell"/>
</dbReference>
<dbReference type="Pfam" id="PF06580">
    <property type="entry name" value="His_kinase"/>
    <property type="match status" value="1"/>
</dbReference>
<keyword evidence="7 14" id="KW-0812">Transmembrane</keyword>
<comment type="caution">
    <text evidence="17">The sequence shown here is derived from an EMBL/GenBank/DDBJ whole genome shotgun (WGS) entry which is preliminary data.</text>
</comment>
<dbReference type="Pfam" id="PF00672">
    <property type="entry name" value="HAMP"/>
    <property type="match status" value="1"/>
</dbReference>
<evidence type="ECO:0000256" key="5">
    <source>
        <dbReference type="ARBA" id="ARBA00022553"/>
    </source>
</evidence>
<evidence type="ECO:0000256" key="13">
    <source>
        <dbReference type="ARBA" id="ARBA00023136"/>
    </source>
</evidence>
<dbReference type="Pfam" id="PF02743">
    <property type="entry name" value="dCache_1"/>
    <property type="match status" value="1"/>
</dbReference>
<evidence type="ECO:0000259" key="16">
    <source>
        <dbReference type="PROSITE" id="PS50885"/>
    </source>
</evidence>
<evidence type="ECO:0000256" key="6">
    <source>
        <dbReference type="ARBA" id="ARBA00022679"/>
    </source>
</evidence>
<dbReference type="SMART" id="SM00304">
    <property type="entry name" value="HAMP"/>
    <property type="match status" value="1"/>
</dbReference>
<name>A0A329QXK2_9BACL</name>
<dbReference type="PANTHER" id="PTHR34220">
    <property type="entry name" value="SENSOR HISTIDINE KINASE YPDA"/>
    <property type="match status" value="1"/>
</dbReference>
<comment type="catalytic activity">
    <reaction evidence="1">
        <text>ATP + protein L-histidine = ADP + protein N-phospho-L-histidine.</text>
        <dbReference type="EC" id="2.7.13.3"/>
    </reaction>
</comment>
<dbReference type="EC" id="2.7.13.3" evidence="3"/>
<evidence type="ECO:0000259" key="15">
    <source>
        <dbReference type="PROSITE" id="PS50109"/>
    </source>
</evidence>
<dbReference type="AlphaFoldDB" id="A0A329QXK2"/>
<proteinExistence type="predicted"/>
<evidence type="ECO:0000256" key="8">
    <source>
        <dbReference type="ARBA" id="ARBA00022741"/>
    </source>
</evidence>
<evidence type="ECO:0000256" key="9">
    <source>
        <dbReference type="ARBA" id="ARBA00022777"/>
    </source>
</evidence>
<evidence type="ECO:0000256" key="4">
    <source>
        <dbReference type="ARBA" id="ARBA00022475"/>
    </source>
</evidence>
<keyword evidence="6" id="KW-0808">Transferase</keyword>
<dbReference type="SUPFAM" id="SSF158472">
    <property type="entry name" value="HAMP domain-like"/>
    <property type="match status" value="1"/>
</dbReference>
<feature type="transmembrane region" description="Helical" evidence="14">
    <location>
        <begin position="314"/>
        <end position="337"/>
    </location>
</feature>
<dbReference type="Gene3D" id="1.10.287.130">
    <property type="match status" value="1"/>
</dbReference>